<gene>
    <name evidence="2" type="ORF">NDU88_001203</name>
</gene>
<evidence type="ECO:0000313" key="2">
    <source>
        <dbReference type="EMBL" id="KAJ1096056.1"/>
    </source>
</evidence>
<comment type="caution">
    <text evidence="2">The sequence shown here is derived from an EMBL/GenBank/DDBJ whole genome shotgun (WGS) entry which is preliminary data.</text>
</comment>
<protein>
    <submittedName>
        <fullName evidence="2">Uncharacterized protein</fullName>
    </submittedName>
</protein>
<name>A0AAV7LXY1_PLEWA</name>
<sequence length="68" mass="7348">MHAVTVSQQGNGRTHVTVSQHGNGSAHELQGVVGTCRHDTEYTNCTMPSDVRMNATISTDDHHQCDDA</sequence>
<keyword evidence="3" id="KW-1185">Reference proteome</keyword>
<evidence type="ECO:0000256" key="1">
    <source>
        <dbReference type="SAM" id="MobiDB-lite"/>
    </source>
</evidence>
<organism evidence="2 3">
    <name type="scientific">Pleurodeles waltl</name>
    <name type="common">Iberian ribbed newt</name>
    <dbReference type="NCBI Taxonomy" id="8319"/>
    <lineage>
        <taxon>Eukaryota</taxon>
        <taxon>Metazoa</taxon>
        <taxon>Chordata</taxon>
        <taxon>Craniata</taxon>
        <taxon>Vertebrata</taxon>
        <taxon>Euteleostomi</taxon>
        <taxon>Amphibia</taxon>
        <taxon>Batrachia</taxon>
        <taxon>Caudata</taxon>
        <taxon>Salamandroidea</taxon>
        <taxon>Salamandridae</taxon>
        <taxon>Pleurodelinae</taxon>
        <taxon>Pleurodeles</taxon>
    </lineage>
</organism>
<feature type="region of interest" description="Disordered" evidence="1">
    <location>
        <begin position="1"/>
        <end position="26"/>
    </location>
</feature>
<reference evidence="2" key="1">
    <citation type="journal article" date="2022" name="bioRxiv">
        <title>Sequencing and chromosome-scale assembly of the giantPleurodeles waltlgenome.</title>
        <authorList>
            <person name="Brown T."/>
            <person name="Elewa A."/>
            <person name="Iarovenko S."/>
            <person name="Subramanian E."/>
            <person name="Araus A.J."/>
            <person name="Petzold A."/>
            <person name="Susuki M."/>
            <person name="Suzuki K.-i.T."/>
            <person name="Hayashi T."/>
            <person name="Toyoda A."/>
            <person name="Oliveira C."/>
            <person name="Osipova E."/>
            <person name="Leigh N.D."/>
            <person name="Simon A."/>
            <person name="Yun M.H."/>
        </authorList>
    </citation>
    <scope>NUCLEOTIDE SEQUENCE</scope>
    <source>
        <strain evidence="2">20211129_DDA</strain>
        <tissue evidence="2">Liver</tissue>
    </source>
</reference>
<dbReference type="EMBL" id="JANPWB010000014">
    <property type="protein sequence ID" value="KAJ1096056.1"/>
    <property type="molecule type" value="Genomic_DNA"/>
</dbReference>
<dbReference type="Proteomes" id="UP001066276">
    <property type="component" value="Chromosome 10"/>
</dbReference>
<dbReference type="AlphaFoldDB" id="A0AAV7LXY1"/>
<feature type="compositionally biased region" description="Polar residues" evidence="1">
    <location>
        <begin position="1"/>
        <end position="23"/>
    </location>
</feature>
<proteinExistence type="predicted"/>
<accession>A0AAV7LXY1</accession>
<evidence type="ECO:0000313" key="3">
    <source>
        <dbReference type="Proteomes" id="UP001066276"/>
    </source>
</evidence>